<dbReference type="Gramene" id="C.cajan_14970.t">
    <property type="protein sequence ID" value="C.cajan_14970.t"/>
    <property type="gene ID" value="C.cajan_14970"/>
</dbReference>
<dbReference type="PANTHER" id="PTHR10688:SF2">
    <property type="entry name" value="PWWP DOMAIN-CONTAINING PROTEIN"/>
    <property type="match status" value="1"/>
</dbReference>
<feature type="compositionally biased region" description="Polar residues" evidence="1">
    <location>
        <begin position="8"/>
        <end position="21"/>
    </location>
</feature>
<keyword evidence="3" id="KW-1185">Reference proteome</keyword>
<proteinExistence type="predicted"/>
<organism evidence="2 3">
    <name type="scientific">Cajanus cajan</name>
    <name type="common">Pigeon pea</name>
    <name type="synonym">Cajanus indicus</name>
    <dbReference type="NCBI Taxonomy" id="3821"/>
    <lineage>
        <taxon>Eukaryota</taxon>
        <taxon>Viridiplantae</taxon>
        <taxon>Streptophyta</taxon>
        <taxon>Embryophyta</taxon>
        <taxon>Tracheophyta</taxon>
        <taxon>Spermatophyta</taxon>
        <taxon>Magnoliopsida</taxon>
        <taxon>eudicotyledons</taxon>
        <taxon>Gunneridae</taxon>
        <taxon>Pentapetalae</taxon>
        <taxon>rosids</taxon>
        <taxon>fabids</taxon>
        <taxon>Fabales</taxon>
        <taxon>Fabaceae</taxon>
        <taxon>Papilionoideae</taxon>
        <taxon>50 kb inversion clade</taxon>
        <taxon>NPAAA clade</taxon>
        <taxon>indigoferoid/millettioid clade</taxon>
        <taxon>Phaseoleae</taxon>
        <taxon>Cajanus</taxon>
    </lineage>
</organism>
<evidence type="ECO:0000313" key="2">
    <source>
        <dbReference type="EMBL" id="KYP59960.1"/>
    </source>
</evidence>
<name>A0A151SYT6_CAJCA</name>
<evidence type="ECO:0000313" key="3">
    <source>
        <dbReference type="Proteomes" id="UP000075243"/>
    </source>
</evidence>
<accession>A0A151SYT6</accession>
<reference evidence="2 3" key="1">
    <citation type="journal article" date="2012" name="Nat. Biotechnol.">
        <title>Draft genome sequence of pigeonpea (Cajanus cajan), an orphan legume crop of resource-poor farmers.</title>
        <authorList>
            <person name="Varshney R.K."/>
            <person name="Chen W."/>
            <person name="Li Y."/>
            <person name="Bharti A.K."/>
            <person name="Saxena R.K."/>
            <person name="Schlueter J.A."/>
            <person name="Donoghue M.T."/>
            <person name="Azam S."/>
            <person name="Fan G."/>
            <person name="Whaley A.M."/>
            <person name="Farmer A.D."/>
            <person name="Sheridan J."/>
            <person name="Iwata A."/>
            <person name="Tuteja R."/>
            <person name="Penmetsa R.V."/>
            <person name="Wu W."/>
            <person name="Upadhyaya H.D."/>
            <person name="Yang S.P."/>
            <person name="Shah T."/>
            <person name="Saxena K.B."/>
            <person name="Michael T."/>
            <person name="McCombie W.R."/>
            <person name="Yang B."/>
            <person name="Zhang G."/>
            <person name="Yang H."/>
            <person name="Wang J."/>
            <person name="Spillane C."/>
            <person name="Cook D.R."/>
            <person name="May G.D."/>
            <person name="Xu X."/>
            <person name="Jackson S.A."/>
        </authorList>
    </citation>
    <scope>NUCLEOTIDE SEQUENCE [LARGE SCALE GENOMIC DNA]</scope>
    <source>
        <strain evidence="3">cv. Asha</strain>
    </source>
</reference>
<sequence>MKQKKLNKQSNNTGLSLGQNTHSDTLESVDLETKGKCQIICKNGEENIAIGAIRRLNSTVPVWEGNSEHLFKNKLVIISENLMHFPALDPLYMVQESLKPERQSLLGFKKISDYNIVDICFGKCSTVRKTHISVPSNFMTHLNDYISKIEDHALGLYCRFTDTETIIYLNNKRRRLDKSTSSHVFGQIRLLQVQESESKTYISEHTRPRISHIKMLEAEGSIQEDNQAATYSFETTMNSTDQVQNVDSKRGQNCESLSNKCEVNAHAAKVKGMLGSDASVYQERLQMSCNSDTTPLTLKRSAITELSYRDCLVEEGKDWYQGTASCSVFNSEVGQLSKTHVPFSHKSLHMKFPKNFNLPSKEKLIEKFRVFGSVDSSRTRVFSYTGSAQVVFLHEADAVVAYQYARRKAWFDEANVRFWLDPFDHKRRGFKCSAMVAPSASKQIGPSLKSCLKNSNSSRKENIKKHCRVRFTVET</sequence>
<dbReference type="EMBL" id="CM003612">
    <property type="protein sequence ID" value="KYP59960.1"/>
    <property type="molecule type" value="Genomic_DNA"/>
</dbReference>
<protein>
    <submittedName>
        <fullName evidence="2">Uncharacterized protein</fullName>
    </submittedName>
</protein>
<evidence type="ECO:0000256" key="1">
    <source>
        <dbReference type="SAM" id="MobiDB-lite"/>
    </source>
</evidence>
<dbReference type="AlphaFoldDB" id="A0A151SYT6"/>
<dbReference type="PANTHER" id="PTHR10688">
    <property type="entry name" value="PWWP DOMAIN-CONTAINING PROTEIN"/>
    <property type="match status" value="1"/>
</dbReference>
<dbReference type="InterPro" id="IPR052657">
    <property type="entry name" value="PDP_family_Arabidopsis"/>
</dbReference>
<gene>
    <name evidence="2" type="ORF">KK1_015407</name>
</gene>
<dbReference type="Proteomes" id="UP000075243">
    <property type="component" value="Chromosome 10"/>
</dbReference>
<feature type="region of interest" description="Disordered" evidence="1">
    <location>
        <begin position="1"/>
        <end position="21"/>
    </location>
</feature>